<dbReference type="PANTHER" id="PTHR46795:SF3">
    <property type="entry name" value="ABC TRANSPORTER PERMEASE"/>
    <property type="match status" value="1"/>
</dbReference>
<proteinExistence type="predicted"/>
<accession>A0A645F8T5</accession>
<keyword evidence="1" id="KW-0812">Transmembrane</keyword>
<dbReference type="PANTHER" id="PTHR46795">
    <property type="entry name" value="ABC TRANSPORTER PERMEASE-RELATED-RELATED"/>
    <property type="match status" value="1"/>
</dbReference>
<feature type="transmembrane region" description="Helical" evidence="1">
    <location>
        <begin position="20"/>
        <end position="42"/>
    </location>
</feature>
<dbReference type="EMBL" id="VSSQ01054977">
    <property type="protein sequence ID" value="MPN08883.1"/>
    <property type="molecule type" value="Genomic_DNA"/>
</dbReference>
<sequence length="84" mass="9759">MLQKIGTRQGLLTQSIRREIGVLFLAPGLLGVVHVLFGLQMFKLLMSDPYDNLWLPFTIFFVLYFVYYVITTWLYTGIVLKKKA</sequence>
<gene>
    <name evidence="2" type="ORF">SDC9_156169</name>
</gene>
<keyword evidence="1" id="KW-0472">Membrane</keyword>
<comment type="caution">
    <text evidence="2">The sequence shown here is derived from an EMBL/GenBank/DDBJ whole genome shotgun (WGS) entry which is preliminary data.</text>
</comment>
<feature type="transmembrane region" description="Helical" evidence="1">
    <location>
        <begin position="54"/>
        <end position="80"/>
    </location>
</feature>
<organism evidence="2">
    <name type="scientific">bioreactor metagenome</name>
    <dbReference type="NCBI Taxonomy" id="1076179"/>
    <lineage>
        <taxon>unclassified sequences</taxon>
        <taxon>metagenomes</taxon>
        <taxon>ecological metagenomes</taxon>
    </lineage>
</organism>
<evidence type="ECO:0000313" key="2">
    <source>
        <dbReference type="EMBL" id="MPN08883.1"/>
    </source>
</evidence>
<keyword evidence="1" id="KW-1133">Transmembrane helix</keyword>
<name>A0A645F8T5_9ZZZZ</name>
<dbReference type="AlphaFoldDB" id="A0A645F8T5"/>
<evidence type="ECO:0000256" key="1">
    <source>
        <dbReference type="SAM" id="Phobius"/>
    </source>
</evidence>
<reference evidence="2" key="1">
    <citation type="submission" date="2019-08" db="EMBL/GenBank/DDBJ databases">
        <authorList>
            <person name="Kucharzyk K."/>
            <person name="Murdoch R.W."/>
            <person name="Higgins S."/>
            <person name="Loffler F."/>
        </authorList>
    </citation>
    <scope>NUCLEOTIDE SEQUENCE</scope>
</reference>
<protein>
    <recommendedName>
        <fullName evidence="3">ABC3 transporter permease protein domain-containing protein</fullName>
    </recommendedName>
</protein>
<dbReference type="InterPro" id="IPR052536">
    <property type="entry name" value="ABC-4_Integral_Memb_Prot"/>
</dbReference>
<evidence type="ECO:0008006" key="3">
    <source>
        <dbReference type="Google" id="ProtNLM"/>
    </source>
</evidence>